<name>A0A7E4W0A8_PANRE</name>
<reference evidence="1" key="1">
    <citation type="journal article" date="2013" name="Genetics">
        <title>The draft genome and transcriptome of Panagrellus redivivus are shaped by the harsh demands of a free-living lifestyle.</title>
        <authorList>
            <person name="Srinivasan J."/>
            <person name="Dillman A.R."/>
            <person name="Macchietto M.G."/>
            <person name="Heikkinen L."/>
            <person name="Lakso M."/>
            <person name="Fracchia K.M."/>
            <person name="Antoshechkin I."/>
            <person name="Mortazavi A."/>
            <person name="Wong G."/>
            <person name="Sternberg P.W."/>
        </authorList>
    </citation>
    <scope>NUCLEOTIDE SEQUENCE [LARGE SCALE GENOMIC DNA]</scope>
    <source>
        <strain evidence="1">MT8872</strain>
    </source>
</reference>
<evidence type="ECO:0000313" key="1">
    <source>
        <dbReference type="Proteomes" id="UP000492821"/>
    </source>
</evidence>
<dbReference type="Proteomes" id="UP000492821">
    <property type="component" value="Unassembled WGS sequence"/>
</dbReference>
<dbReference type="AlphaFoldDB" id="A0A7E4W0A8"/>
<protein>
    <submittedName>
        <fullName evidence="2">FTH domain-containing protein</fullName>
    </submittedName>
</protein>
<keyword evidence="1" id="KW-1185">Reference proteome</keyword>
<organism evidence="1 2">
    <name type="scientific">Panagrellus redivivus</name>
    <name type="common">Microworm</name>
    <dbReference type="NCBI Taxonomy" id="6233"/>
    <lineage>
        <taxon>Eukaryota</taxon>
        <taxon>Metazoa</taxon>
        <taxon>Ecdysozoa</taxon>
        <taxon>Nematoda</taxon>
        <taxon>Chromadorea</taxon>
        <taxon>Rhabditida</taxon>
        <taxon>Tylenchina</taxon>
        <taxon>Panagrolaimomorpha</taxon>
        <taxon>Panagrolaimoidea</taxon>
        <taxon>Panagrolaimidae</taxon>
        <taxon>Panagrellus</taxon>
    </lineage>
</organism>
<evidence type="ECO:0000313" key="2">
    <source>
        <dbReference type="WBParaSite" id="Pan_g4592.t1"/>
    </source>
</evidence>
<reference evidence="2" key="2">
    <citation type="submission" date="2020-10" db="UniProtKB">
        <authorList>
            <consortium name="WormBaseParasite"/>
        </authorList>
    </citation>
    <scope>IDENTIFICATION</scope>
</reference>
<dbReference type="WBParaSite" id="Pan_g4592.t1">
    <property type="protein sequence ID" value="Pan_g4592.t1"/>
    <property type="gene ID" value="Pan_g4592"/>
</dbReference>
<accession>A0A7E4W0A8</accession>
<sequence>MPYPLECLPYGLRQRLRDLCTPIEAYNIQNAAPYYYGLQPLIKKVEAEYLLYCQSDNVFEGRRFQEPSNIHCKPAADMIFVTDNFRLQNCTNIINTIKIFANVYFSGTITLQHCSITKELIDSVLEHLDPKCNGVVRLLEVEGSVNSTLSAVEICSMLPFPRSLRFSSFPFSRNWIHNDLKEAKGISYLEILAGIDFLDVDPTDFYYFFKVSFF</sequence>
<proteinExistence type="predicted"/>